<reference evidence="1 2" key="1">
    <citation type="submission" date="2019-01" db="EMBL/GenBank/DDBJ databases">
        <title>Sequencing of cultivated peanut Arachis hypogaea provides insights into genome evolution and oil improvement.</title>
        <authorList>
            <person name="Chen X."/>
        </authorList>
    </citation>
    <scope>NUCLEOTIDE SEQUENCE [LARGE SCALE GENOMIC DNA]</scope>
    <source>
        <strain evidence="2">cv. Fuhuasheng</strain>
        <tissue evidence="1">Leaves</tissue>
    </source>
</reference>
<sequence length="69" mass="8228">MNRMQEFLNFHNAHVFGSLVEITFKTLEEARKFYKDYSKLASFSTKIKNTTRKGDEIKNHLITCSRERK</sequence>
<evidence type="ECO:0000313" key="1">
    <source>
        <dbReference type="EMBL" id="RYR28479.1"/>
    </source>
</evidence>
<keyword evidence="2" id="KW-1185">Reference proteome</keyword>
<evidence type="ECO:0008006" key="3">
    <source>
        <dbReference type="Google" id="ProtNLM"/>
    </source>
</evidence>
<protein>
    <recommendedName>
        <fullName evidence="3">FAR1 domain-containing protein</fullName>
    </recommendedName>
</protein>
<accession>A0A445APW7</accession>
<proteinExistence type="predicted"/>
<name>A0A445APW7_ARAHY</name>
<dbReference type="AlphaFoldDB" id="A0A445APW7"/>
<evidence type="ECO:0000313" key="2">
    <source>
        <dbReference type="Proteomes" id="UP000289738"/>
    </source>
</evidence>
<dbReference type="EMBL" id="SDMP01000011">
    <property type="protein sequence ID" value="RYR28479.1"/>
    <property type="molecule type" value="Genomic_DNA"/>
</dbReference>
<gene>
    <name evidence="1" type="ORF">Ahy_B01g052613</name>
</gene>
<organism evidence="1 2">
    <name type="scientific">Arachis hypogaea</name>
    <name type="common">Peanut</name>
    <dbReference type="NCBI Taxonomy" id="3818"/>
    <lineage>
        <taxon>Eukaryota</taxon>
        <taxon>Viridiplantae</taxon>
        <taxon>Streptophyta</taxon>
        <taxon>Embryophyta</taxon>
        <taxon>Tracheophyta</taxon>
        <taxon>Spermatophyta</taxon>
        <taxon>Magnoliopsida</taxon>
        <taxon>eudicotyledons</taxon>
        <taxon>Gunneridae</taxon>
        <taxon>Pentapetalae</taxon>
        <taxon>rosids</taxon>
        <taxon>fabids</taxon>
        <taxon>Fabales</taxon>
        <taxon>Fabaceae</taxon>
        <taxon>Papilionoideae</taxon>
        <taxon>50 kb inversion clade</taxon>
        <taxon>dalbergioids sensu lato</taxon>
        <taxon>Dalbergieae</taxon>
        <taxon>Pterocarpus clade</taxon>
        <taxon>Arachis</taxon>
    </lineage>
</organism>
<dbReference type="Proteomes" id="UP000289738">
    <property type="component" value="Chromosome B01"/>
</dbReference>
<comment type="caution">
    <text evidence="1">The sequence shown here is derived from an EMBL/GenBank/DDBJ whole genome shotgun (WGS) entry which is preliminary data.</text>
</comment>